<feature type="coiled-coil region" evidence="1">
    <location>
        <begin position="1"/>
        <end position="58"/>
    </location>
</feature>
<evidence type="ECO:0000256" key="1">
    <source>
        <dbReference type="SAM" id="Coils"/>
    </source>
</evidence>
<reference evidence="2" key="1">
    <citation type="journal article" date="2019" name="Sci. Rep.">
        <title>Draft genome of Tanacetum cinerariifolium, the natural source of mosquito coil.</title>
        <authorList>
            <person name="Yamashiro T."/>
            <person name="Shiraishi A."/>
            <person name="Satake H."/>
            <person name="Nakayama K."/>
        </authorList>
    </citation>
    <scope>NUCLEOTIDE SEQUENCE</scope>
</reference>
<name>A0A699RTC0_TANCI</name>
<proteinExistence type="predicted"/>
<protein>
    <submittedName>
        <fullName evidence="2">Uncharacterized protein</fullName>
    </submittedName>
</protein>
<organism evidence="2">
    <name type="scientific">Tanacetum cinerariifolium</name>
    <name type="common">Dalmatian daisy</name>
    <name type="synonym">Chrysanthemum cinerariifolium</name>
    <dbReference type="NCBI Taxonomy" id="118510"/>
    <lineage>
        <taxon>Eukaryota</taxon>
        <taxon>Viridiplantae</taxon>
        <taxon>Streptophyta</taxon>
        <taxon>Embryophyta</taxon>
        <taxon>Tracheophyta</taxon>
        <taxon>Spermatophyta</taxon>
        <taxon>Magnoliopsida</taxon>
        <taxon>eudicotyledons</taxon>
        <taxon>Gunneridae</taxon>
        <taxon>Pentapetalae</taxon>
        <taxon>asterids</taxon>
        <taxon>campanulids</taxon>
        <taxon>Asterales</taxon>
        <taxon>Asteraceae</taxon>
        <taxon>Asteroideae</taxon>
        <taxon>Anthemideae</taxon>
        <taxon>Anthemidinae</taxon>
        <taxon>Tanacetum</taxon>
    </lineage>
</organism>
<dbReference type="EMBL" id="BKCJ011103257">
    <property type="protein sequence ID" value="GFC86081.1"/>
    <property type="molecule type" value="Genomic_DNA"/>
</dbReference>
<keyword evidence="1" id="KW-0175">Coiled coil</keyword>
<comment type="caution">
    <text evidence="2">The sequence shown here is derived from an EMBL/GenBank/DDBJ whole genome shotgun (WGS) entry which is preliminary data.</text>
</comment>
<feature type="non-terminal residue" evidence="2">
    <location>
        <position position="200"/>
    </location>
</feature>
<feature type="non-terminal residue" evidence="2">
    <location>
        <position position="1"/>
    </location>
</feature>
<gene>
    <name evidence="2" type="ORF">Tci_858051</name>
</gene>
<accession>A0A699RTC0</accession>
<evidence type="ECO:0000313" key="2">
    <source>
        <dbReference type="EMBL" id="GFC86081.1"/>
    </source>
</evidence>
<dbReference type="AlphaFoldDB" id="A0A699RTC0"/>
<sequence>KIAQALEIKKSKRRMKKLERRNKGRMIAEMDQDVDVVLEDDKEEAKEVAEDAKEDKSKPAEVQEVVDVVTSAKIITEVVTAASETITAASETITAVEAQVPAATLTAAPVRVTAAPSRRRKGVVIRDPQEESTTSIIIPAETKSKDKAKGILVEEPKPLKKQQQIKQDENFARELEAELNKNIDLDEVIDHVKKKAKEDP</sequence>